<dbReference type="FunFam" id="1.10.760.10:FF:000026">
    <property type="entry name" value="Cytochrome C, membrane-bound"/>
    <property type="match status" value="1"/>
</dbReference>
<keyword evidence="10" id="KW-0472">Membrane</keyword>
<evidence type="ECO:0000256" key="1">
    <source>
        <dbReference type="ARBA" id="ARBA00004162"/>
    </source>
</evidence>
<keyword evidence="9 11" id="KW-0408">Iron</keyword>
<keyword evidence="2" id="KW-0813">Transport</keyword>
<dbReference type="InterPro" id="IPR009056">
    <property type="entry name" value="Cyt_c-like_dom"/>
</dbReference>
<dbReference type="PROSITE" id="PS51007">
    <property type="entry name" value="CYTC"/>
    <property type="match status" value="1"/>
</dbReference>
<name>A0AA41YP61_9PROT</name>
<dbReference type="GO" id="GO:0005886">
    <property type="term" value="C:plasma membrane"/>
    <property type="evidence" value="ECO:0007669"/>
    <property type="project" value="UniProtKB-SubCell"/>
</dbReference>
<dbReference type="Proteomes" id="UP001165679">
    <property type="component" value="Unassembled WGS sequence"/>
</dbReference>
<evidence type="ECO:0000256" key="3">
    <source>
        <dbReference type="ARBA" id="ARBA00022475"/>
    </source>
</evidence>
<proteinExistence type="predicted"/>
<protein>
    <submittedName>
        <fullName evidence="13">Cytochrome c family protein</fullName>
    </submittedName>
</protein>
<dbReference type="GO" id="GO:0046872">
    <property type="term" value="F:metal ion binding"/>
    <property type="evidence" value="ECO:0007669"/>
    <property type="project" value="UniProtKB-KW"/>
</dbReference>
<dbReference type="AlphaFoldDB" id="A0AA41YP61"/>
<comment type="subcellular location">
    <subcellularLocation>
        <location evidence="1">Cell membrane</location>
        <topology evidence="1">Single-pass membrane protein</topology>
    </subcellularLocation>
</comment>
<dbReference type="GO" id="GO:0009055">
    <property type="term" value="F:electron transfer activity"/>
    <property type="evidence" value="ECO:0007669"/>
    <property type="project" value="InterPro"/>
</dbReference>
<accession>A0AA41YP61</accession>
<dbReference type="Pfam" id="PF00034">
    <property type="entry name" value="Cytochrom_C"/>
    <property type="match status" value="1"/>
</dbReference>
<sequence length="179" mass="18493">MDSMEVNKAAAAVLVAGIVFMVAGIVGDGLVHPKPLKESAIKIEGEAAPVAAAATKEEALTPIGPLLAAADPAAGEATAKKLCAACHTFVEGGKNGVGPDLYGVVGRAHAAAEGFNYSNAIKSKQGPWSYEELNHWLKKPSAYAPGTRMAFAGINSDKDRANVIAYLRSLSKTPEPLPQ</sequence>
<keyword evidence="6 11" id="KW-0479">Metal-binding</keyword>
<organism evidence="13 14">
    <name type="scientific">Limobrevibacterium gyesilva</name>
    <dbReference type="NCBI Taxonomy" id="2991712"/>
    <lineage>
        <taxon>Bacteria</taxon>
        <taxon>Pseudomonadati</taxon>
        <taxon>Pseudomonadota</taxon>
        <taxon>Alphaproteobacteria</taxon>
        <taxon>Acetobacterales</taxon>
        <taxon>Acetobacteraceae</taxon>
        <taxon>Limobrevibacterium</taxon>
    </lineage>
</organism>
<keyword evidence="4 11" id="KW-0349">Heme</keyword>
<evidence type="ECO:0000256" key="9">
    <source>
        <dbReference type="ARBA" id="ARBA00023004"/>
    </source>
</evidence>
<keyword evidence="3" id="KW-1003">Cell membrane</keyword>
<dbReference type="RefSeq" id="WP_264716450.1">
    <property type="nucleotide sequence ID" value="NZ_JAPDNT010000039.1"/>
</dbReference>
<evidence type="ECO:0000313" key="13">
    <source>
        <dbReference type="EMBL" id="MCW3477501.1"/>
    </source>
</evidence>
<evidence type="ECO:0000256" key="8">
    <source>
        <dbReference type="ARBA" id="ARBA00022989"/>
    </source>
</evidence>
<evidence type="ECO:0000256" key="5">
    <source>
        <dbReference type="ARBA" id="ARBA00022692"/>
    </source>
</evidence>
<gene>
    <name evidence="13" type="ORF">OL599_23325</name>
</gene>
<dbReference type="GO" id="GO:0020037">
    <property type="term" value="F:heme binding"/>
    <property type="evidence" value="ECO:0007669"/>
    <property type="project" value="InterPro"/>
</dbReference>
<dbReference type="InterPro" id="IPR002327">
    <property type="entry name" value="Cyt_c_1A/1B"/>
</dbReference>
<keyword evidence="5" id="KW-0812">Transmembrane</keyword>
<evidence type="ECO:0000256" key="10">
    <source>
        <dbReference type="ARBA" id="ARBA00023136"/>
    </source>
</evidence>
<feature type="domain" description="Cytochrome c" evidence="12">
    <location>
        <begin position="70"/>
        <end position="171"/>
    </location>
</feature>
<evidence type="ECO:0000256" key="6">
    <source>
        <dbReference type="ARBA" id="ARBA00022723"/>
    </source>
</evidence>
<evidence type="ECO:0000256" key="2">
    <source>
        <dbReference type="ARBA" id="ARBA00022448"/>
    </source>
</evidence>
<keyword evidence="7" id="KW-0249">Electron transport</keyword>
<reference evidence="13" key="1">
    <citation type="submission" date="2022-09" db="EMBL/GenBank/DDBJ databases">
        <title>Rhodovastum sp. nov. RN2-1 isolated from soil in Seongnam, South Korea.</title>
        <authorList>
            <person name="Le N.T."/>
        </authorList>
    </citation>
    <scope>NUCLEOTIDE SEQUENCE</scope>
    <source>
        <strain evidence="13">RN2-1</strain>
    </source>
</reference>
<evidence type="ECO:0000256" key="11">
    <source>
        <dbReference type="PROSITE-ProRule" id="PRU00433"/>
    </source>
</evidence>
<dbReference type="PANTHER" id="PTHR11961">
    <property type="entry name" value="CYTOCHROME C"/>
    <property type="match status" value="1"/>
</dbReference>
<reference evidence="13" key="2">
    <citation type="submission" date="2022-10" db="EMBL/GenBank/DDBJ databases">
        <authorList>
            <person name="Trinh H.N."/>
        </authorList>
    </citation>
    <scope>NUCLEOTIDE SEQUENCE</scope>
    <source>
        <strain evidence="13">RN2-1</strain>
    </source>
</reference>
<keyword evidence="8" id="KW-1133">Transmembrane helix</keyword>
<comment type="caution">
    <text evidence="13">The sequence shown here is derived from an EMBL/GenBank/DDBJ whole genome shotgun (WGS) entry which is preliminary data.</text>
</comment>
<evidence type="ECO:0000259" key="12">
    <source>
        <dbReference type="PROSITE" id="PS51007"/>
    </source>
</evidence>
<evidence type="ECO:0000256" key="4">
    <source>
        <dbReference type="ARBA" id="ARBA00022617"/>
    </source>
</evidence>
<dbReference type="PRINTS" id="PR00604">
    <property type="entry name" value="CYTCHRMECIAB"/>
</dbReference>
<evidence type="ECO:0000313" key="14">
    <source>
        <dbReference type="Proteomes" id="UP001165679"/>
    </source>
</evidence>
<keyword evidence="14" id="KW-1185">Reference proteome</keyword>
<evidence type="ECO:0000256" key="7">
    <source>
        <dbReference type="ARBA" id="ARBA00022982"/>
    </source>
</evidence>
<dbReference type="SUPFAM" id="SSF46626">
    <property type="entry name" value="Cytochrome c"/>
    <property type="match status" value="1"/>
</dbReference>
<dbReference type="Gene3D" id="1.10.760.10">
    <property type="entry name" value="Cytochrome c-like domain"/>
    <property type="match status" value="1"/>
</dbReference>
<dbReference type="EMBL" id="JAPDNT010000039">
    <property type="protein sequence ID" value="MCW3477501.1"/>
    <property type="molecule type" value="Genomic_DNA"/>
</dbReference>
<dbReference type="InterPro" id="IPR036909">
    <property type="entry name" value="Cyt_c-like_dom_sf"/>
</dbReference>